<keyword evidence="2" id="KW-1185">Reference proteome</keyword>
<proteinExistence type="predicted"/>
<protein>
    <submittedName>
        <fullName evidence="1">Uncharacterized protein</fullName>
    </submittedName>
</protein>
<accession>A0AAW2GA10</accession>
<comment type="caution">
    <text evidence="1">The sequence shown here is derived from an EMBL/GenBank/DDBJ whole genome shotgun (WGS) entry which is preliminary data.</text>
</comment>
<reference evidence="1 2" key="1">
    <citation type="submission" date="2023-03" db="EMBL/GenBank/DDBJ databases">
        <title>High recombination rates correlate with genetic variation in Cardiocondyla obscurior ants.</title>
        <authorList>
            <person name="Errbii M."/>
        </authorList>
    </citation>
    <scope>NUCLEOTIDE SEQUENCE [LARGE SCALE GENOMIC DNA]</scope>
    <source>
        <strain evidence="1">Alpha-2009</strain>
        <tissue evidence="1">Whole body</tissue>
    </source>
</reference>
<name>A0AAW2GA10_9HYME</name>
<dbReference type="AlphaFoldDB" id="A0AAW2GA10"/>
<evidence type="ECO:0000313" key="2">
    <source>
        <dbReference type="Proteomes" id="UP001430953"/>
    </source>
</evidence>
<gene>
    <name evidence="1" type="ORF">PUN28_006348</name>
</gene>
<organism evidence="1 2">
    <name type="scientific">Cardiocondyla obscurior</name>
    <dbReference type="NCBI Taxonomy" id="286306"/>
    <lineage>
        <taxon>Eukaryota</taxon>
        <taxon>Metazoa</taxon>
        <taxon>Ecdysozoa</taxon>
        <taxon>Arthropoda</taxon>
        <taxon>Hexapoda</taxon>
        <taxon>Insecta</taxon>
        <taxon>Pterygota</taxon>
        <taxon>Neoptera</taxon>
        <taxon>Endopterygota</taxon>
        <taxon>Hymenoptera</taxon>
        <taxon>Apocrita</taxon>
        <taxon>Aculeata</taxon>
        <taxon>Formicoidea</taxon>
        <taxon>Formicidae</taxon>
        <taxon>Myrmicinae</taxon>
        <taxon>Cardiocondyla</taxon>
    </lineage>
</organism>
<sequence>MLLRFFRPPAFEISHFLDRLILFPREFTQRRHIHLCKNVKYINPRVEEKICDVYNILFYFIIFLWG</sequence>
<dbReference type="EMBL" id="JADYXP020000005">
    <property type="protein sequence ID" value="KAL0124445.1"/>
    <property type="molecule type" value="Genomic_DNA"/>
</dbReference>
<dbReference type="Proteomes" id="UP001430953">
    <property type="component" value="Unassembled WGS sequence"/>
</dbReference>
<evidence type="ECO:0000313" key="1">
    <source>
        <dbReference type="EMBL" id="KAL0124445.1"/>
    </source>
</evidence>